<feature type="domain" description="Calcineurin-like phosphoesterase" evidence="5">
    <location>
        <begin position="4"/>
        <end position="192"/>
    </location>
</feature>
<evidence type="ECO:0000313" key="7">
    <source>
        <dbReference type="Proteomes" id="UP000535437"/>
    </source>
</evidence>
<evidence type="ECO:0000259" key="5">
    <source>
        <dbReference type="Pfam" id="PF00149"/>
    </source>
</evidence>
<comment type="caution">
    <text evidence="6">The sequence shown here is derived from an EMBL/GenBank/DDBJ whole genome shotgun (WGS) entry which is preliminary data.</text>
</comment>
<evidence type="ECO:0000256" key="1">
    <source>
        <dbReference type="ARBA" id="ARBA00022723"/>
    </source>
</evidence>
<dbReference type="Proteomes" id="UP000535437">
    <property type="component" value="Unassembled WGS sequence"/>
</dbReference>
<keyword evidence="7" id="KW-1185">Reference proteome</keyword>
<dbReference type="RefSeq" id="WP_179542610.1">
    <property type="nucleotide sequence ID" value="NZ_BAAALL010000001.1"/>
</dbReference>
<dbReference type="PANTHER" id="PTHR42988:SF2">
    <property type="entry name" value="CYCLIC NUCLEOTIDE PHOSPHODIESTERASE CBUA0032-RELATED"/>
    <property type="match status" value="1"/>
</dbReference>
<dbReference type="GO" id="GO:0016787">
    <property type="term" value="F:hydrolase activity"/>
    <property type="evidence" value="ECO:0007669"/>
    <property type="project" value="UniProtKB-KW"/>
</dbReference>
<sequence>MQLNILHLSDIHATAGGDLYGEVDGLARIRALQSQLTEHRPEVDVVLVTGDIIDRCSPAALAPAMEELERLASSLGAALIPVVGNHDVVAADRFTGLLARRFFAREVEGLRLIVVDSSSGQLDPAQLEWLEHELRERPCFPLGTVLCLHHSPLTSPLPALQGKGLRNPAALGELLRRSGDDVRLLLTGHYHHAQSGSLGAHPVWSGPALSYRQIMLPGASAPAGGADAPGYCLLSLTPEAWSVTAFPLTEDAPLLFGAPPQASDVHLITPDHHT</sequence>
<comment type="similarity">
    <text evidence="4">Belongs to the cyclic nucleotide phosphodiesterase class-III family.</text>
</comment>
<evidence type="ECO:0000313" key="6">
    <source>
        <dbReference type="EMBL" id="NYJ79383.1"/>
    </source>
</evidence>
<name>A0A7Z0KAY4_9MICC</name>
<dbReference type="InterPro" id="IPR050884">
    <property type="entry name" value="CNP_phosphodiesterase-III"/>
</dbReference>
<keyword evidence="2" id="KW-0378">Hydrolase</keyword>
<dbReference type="GO" id="GO:0046872">
    <property type="term" value="F:metal ion binding"/>
    <property type="evidence" value="ECO:0007669"/>
    <property type="project" value="UniProtKB-KW"/>
</dbReference>
<accession>A0A7Z0KAY4</accession>
<dbReference type="EMBL" id="JACCFY010000001">
    <property type="protein sequence ID" value="NYJ79383.1"/>
    <property type="molecule type" value="Genomic_DNA"/>
</dbReference>
<proteinExistence type="inferred from homology"/>
<keyword evidence="3" id="KW-0408">Iron</keyword>
<reference evidence="6 7" key="1">
    <citation type="submission" date="2020-07" db="EMBL/GenBank/DDBJ databases">
        <title>Sequencing the genomes of 1000 actinobacteria strains.</title>
        <authorList>
            <person name="Klenk H.-P."/>
        </authorList>
    </citation>
    <scope>NUCLEOTIDE SEQUENCE [LARGE SCALE GENOMIC DNA]</scope>
    <source>
        <strain evidence="6 7">DSM 15475</strain>
    </source>
</reference>
<protein>
    <submittedName>
        <fullName evidence="6">3',5'-cyclic AMP phosphodiesterase CpdA</fullName>
    </submittedName>
</protein>
<dbReference type="PANTHER" id="PTHR42988">
    <property type="entry name" value="PHOSPHOHYDROLASE"/>
    <property type="match status" value="1"/>
</dbReference>
<keyword evidence="1" id="KW-0479">Metal-binding</keyword>
<evidence type="ECO:0000256" key="4">
    <source>
        <dbReference type="ARBA" id="ARBA00025742"/>
    </source>
</evidence>
<dbReference type="InterPro" id="IPR029052">
    <property type="entry name" value="Metallo-depent_PP-like"/>
</dbReference>
<organism evidence="6 7">
    <name type="scientific">Nesterenkonia xinjiangensis</name>
    <dbReference type="NCBI Taxonomy" id="225327"/>
    <lineage>
        <taxon>Bacteria</taxon>
        <taxon>Bacillati</taxon>
        <taxon>Actinomycetota</taxon>
        <taxon>Actinomycetes</taxon>
        <taxon>Micrococcales</taxon>
        <taxon>Micrococcaceae</taxon>
        <taxon>Nesterenkonia</taxon>
    </lineage>
</organism>
<evidence type="ECO:0000256" key="2">
    <source>
        <dbReference type="ARBA" id="ARBA00022801"/>
    </source>
</evidence>
<gene>
    <name evidence="6" type="ORF">HNR09_002794</name>
</gene>
<evidence type="ECO:0000256" key="3">
    <source>
        <dbReference type="ARBA" id="ARBA00023004"/>
    </source>
</evidence>
<dbReference type="SUPFAM" id="SSF56300">
    <property type="entry name" value="Metallo-dependent phosphatases"/>
    <property type="match status" value="1"/>
</dbReference>
<dbReference type="Pfam" id="PF00149">
    <property type="entry name" value="Metallophos"/>
    <property type="match status" value="1"/>
</dbReference>
<dbReference type="AlphaFoldDB" id="A0A7Z0KAY4"/>
<dbReference type="Gene3D" id="3.60.21.10">
    <property type="match status" value="1"/>
</dbReference>
<dbReference type="InterPro" id="IPR004843">
    <property type="entry name" value="Calcineurin-like_PHP"/>
</dbReference>